<comment type="subcellular location">
    <subcellularLocation>
        <location evidence="1">Periplasm</location>
    </subcellularLocation>
</comment>
<protein>
    <submittedName>
        <fullName evidence="7">Solute-binding protein</fullName>
    </submittedName>
</protein>
<name>A0A2R8BWX1_9RHOB</name>
<keyword evidence="3" id="KW-0813">Transport</keyword>
<dbReference type="NCBIfam" id="NF037995">
    <property type="entry name" value="TRAP_S1"/>
    <property type="match status" value="1"/>
</dbReference>
<dbReference type="PANTHER" id="PTHR33376:SF7">
    <property type="entry name" value="C4-DICARBOXYLATE-BINDING PROTEIN DCTB"/>
    <property type="match status" value="1"/>
</dbReference>
<feature type="signal peptide" evidence="6">
    <location>
        <begin position="1"/>
        <end position="32"/>
    </location>
</feature>
<evidence type="ECO:0000256" key="5">
    <source>
        <dbReference type="ARBA" id="ARBA00022764"/>
    </source>
</evidence>
<gene>
    <name evidence="7" type="ORF">PAA8504_02410</name>
</gene>
<evidence type="ECO:0000313" key="8">
    <source>
        <dbReference type="Proteomes" id="UP000244912"/>
    </source>
</evidence>
<dbReference type="EMBL" id="ONZF01000004">
    <property type="protein sequence ID" value="SPJ24576.1"/>
    <property type="molecule type" value="Genomic_DNA"/>
</dbReference>
<dbReference type="RefSeq" id="WP_181375777.1">
    <property type="nucleotide sequence ID" value="NZ_ONZF01000004.1"/>
</dbReference>
<comment type="similarity">
    <text evidence="2">Belongs to the bacterial solute-binding protein 7 family.</text>
</comment>
<reference evidence="7 8" key="1">
    <citation type="submission" date="2018-03" db="EMBL/GenBank/DDBJ databases">
        <authorList>
            <person name="Keele B.F."/>
        </authorList>
    </citation>
    <scope>NUCLEOTIDE SEQUENCE [LARGE SCALE GENOMIC DNA]</scope>
    <source>
        <strain evidence="7 8">CECT 8504</strain>
    </source>
</reference>
<dbReference type="PANTHER" id="PTHR33376">
    <property type="match status" value="1"/>
</dbReference>
<sequence>MKTERNGGVPRALMFMGIATAFSFCVSSQVLAQNTTWKSVALIRDSKQTTEKWAWLNEELQERTDGALSLDLSTFAELGLTGTEFIRFMSTGLVDAGELITGYVSGEVPIIEGVQMMGVYDGLDEAEQAYDAWTEAVVAPNADRIGGTPVASFAFANMYLWSTFPMEDLGSLEGKKVRVFSTAQADYLTELGAEPVTIPLAEVPQALERGVVDAVITGPDVANRTQLYEVVDYVTDLMFGPGAGWVVVSDRAMSRLDENTRTELEGVWDELQTRGWELANEENQTNLDAVIEQGVEAKVPVPDEWKPRLQEIAKEVVLPAWVDRAGGDAAVTAFNDAIAPIVGVEAGE</sequence>
<keyword evidence="4 6" id="KW-0732">Signal</keyword>
<dbReference type="Pfam" id="PF03480">
    <property type="entry name" value="DctP"/>
    <property type="match status" value="1"/>
</dbReference>
<feature type="chain" id="PRO_5015354694" evidence="6">
    <location>
        <begin position="33"/>
        <end position="348"/>
    </location>
</feature>
<dbReference type="Gene3D" id="3.40.190.170">
    <property type="entry name" value="Bacterial extracellular solute-binding protein, family 7"/>
    <property type="match status" value="1"/>
</dbReference>
<keyword evidence="5" id="KW-0574">Periplasm</keyword>
<dbReference type="GO" id="GO:0055085">
    <property type="term" value="P:transmembrane transport"/>
    <property type="evidence" value="ECO:0007669"/>
    <property type="project" value="InterPro"/>
</dbReference>
<keyword evidence="8" id="KW-1185">Reference proteome</keyword>
<proteinExistence type="inferred from homology"/>
<evidence type="ECO:0000256" key="2">
    <source>
        <dbReference type="ARBA" id="ARBA00009023"/>
    </source>
</evidence>
<dbReference type="InterPro" id="IPR038404">
    <property type="entry name" value="TRAP_DctP_sf"/>
</dbReference>
<dbReference type="Proteomes" id="UP000244912">
    <property type="component" value="Unassembled WGS sequence"/>
</dbReference>
<evidence type="ECO:0000256" key="6">
    <source>
        <dbReference type="SAM" id="SignalP"/>
    </source>
</evidence>
<evidence type="ECO:0000256" key="1">
    <source>
        <dbReference type="ARBA" id="ARBA00004418"/>
    </source>
</evidence>
<dbReference type="InterPro" id="IPR018389">
    <property type="entry name" value="DctP_fam"/>
</dbReference>
<evidence type="ECO:0000256" key="4">
    <source>
        <dbReference type="ARBA" id="ARBA00022729"/>
    </source>
</evidence>
<organism evidence="7 8">
    <name type="scientific">Palleronia abyssalis</name>
    <dbReference type="NCBI Taxonomy" id="1501240"/>
    <lineage>
        <taxon>Bacteria</taxon>
        <taxon>Pseudomonadati</taxon>
        <taxon>Pseudomonadota</taxon>
        <taxon>Alphaproteobacteria</taxon>
        <taxon>Rhodobacterales</taxon>
        <taxon>Roseobacteraceae</taxon>
        <taxon>Palleronia</taxon>
    </lineage>
</organism>
<accession>A0A2R8BWX1</accession>
<evidence type="ECO:0000256" key="3">
    <source>
        <dbReference type="ARBA" id="ARBA00022448"/>
    </source>
</evidence>
<dbReference type="GO" id="GO:0042597">
    <property type="term" value="C:periplasmic space"/>
    <property type="evidence" value="ECO:0007669"/>
    <property type="project" value="UniProtKB-SubCell"/>
</dbReference>
<evidence type="ECO:0000313" key="7">
    <source>
        <dbReference type="EMBL" id="SPJ24576.1"/>
    </source>
</evidence>
<dbReference type="AlphaFoldDB" id="A0A2R8BWX1"/>
<dbReference type="SUPFAM" id="SSF53850">
    <property type="entry name" value="Periplasmic binding protein-like II"/>
    <property type="match status" value="1"/>
</dbReference>